<keyword evidence="2" id="KW-1185">Reference proteome</keyword>
<organism evidence="1 2">
    <name type="scientific">Eretmocerus hayati</name>
    <dbReference type="NCBI Taxonomy" id="131215"/>
    <lineage>
        <taxon>Eukaryota</taxon>
        <taxon>Metazoa</taxon>
        <taxon>Ecdysozoa</taxon>
        <taxon>Arthropoda</taxon>
        <taxon>Hexapoda</taxon>
        <taxon>Insecta</taxon>
        <taxon>Pterygota</taxon>
        <taxon>Neoptera</taxon>
        <taxon>Endopterygota</taxon>
        <taxon>Hymenoptera</taxon>
        <taxon>Apocrita</taxon>
        <taxon>Proctotrupomorpha</taxon>
        <taxon>Chalcidoidea</taxon>
        <taxon>Aphelinidae</taxon>
        <taxon>Aphelininae</taxon>
        <taxon>Eretmocerus</taxon>
    </lineage>
</organism>
<name>A0ACC2N9I3_9HYME</name>
<reference evidence="1" key="1">
    <citation type="submission" date="2023-04" db="EMBL/GenBank/DDBJ databases">
        <title>A chromosome-level genome assembly of the parasitoid wasp Eretmocerus hayati.</title>
        <authorList>
            <person name="Zhong Y."/>
            <person name="Liu S."/>
            <person name="Liu Y."/>
        </authorList>
    </citation>
    <scope>NUCLEOTIDE SEQUENCE</scope>
    <source>
        <strain evidence="1">ZJU_SS_LIU_2023</strain>
    </source>
</reference>
<sequence length="427" mass="49026">MYYFHVTLASLANLMIVSSITQLETAVEWRYIDYTWPSEAAKENAILSGEYNYTQVIPMDIEIARDGRMFVSMLSFPGTPATMGIVTDRVEYPGPLVKPYPSWDWFKKGDCENSIVEAFRFVIDRCNRLWIMDTGREESATIRCPAKLWAFDLNTDKLLKKVILPFKISRNVRTKRSLMTSVEVEVYGNHCENTTVYMSDGFGNALIVWDGTRLTRFEGMPFQPIRNFTNIAVTSASVNLGLGLTGIRVSPIFWPGETRYLYFRPASSLDLYAVDVAELKNVPLNHTVKVHSTKNVISSQAITMTFSPQGTLFVTPSKESTIVCWNRYRKLEKENVEIVAQDDRLLVVSGLKIVKNPTTKENELLLISNHYPKFITNRLNFNEFNYFVLKKNLKEFVKGTKCEVPQKILNNPRAVYDFHDDPFSYRQ</sequence>
<proteinExistence type="predicted"/>
<dbReference type="EMBL" id="CM056744">
    <property type="protein sequence ID" value="KAJ8667002.1"/>
    <property type="molecule type" value="Genomic_DNA"/>
</dbReference>
<evidence type="ECO:0000313" key="2">
    <source>
        <dbReference type="Proteomes" id="UP001239111"/>
    </source>
</evidence>
<protein>
    <submittedName>
        <fullName evidence="1">Uncharacterized protein</fullName>
    </submittedName>
</protein>
<dbReference type="Proteomes" id="UP001239111">
    <property type="component" value="Chromosome 4"/>
</dbReference>
<accession>A0ACC2N9I3</accession>
<gene>
    <name evidence="1" type="ORF">QAD02_008664</name>
</gene>
<comment type="caution">
    <text evidence="1">The sequence shown here is derived from an EMBL/GenBank/DDBJ whole genome shotgun (WGS) entry which is preliminary data.</text>
</comment>
<evidence type="ECO:0000313" key="1">
    <source>
        <dbReference type="EMBL" id="KAJ8667002.1"/>
    </source>
</evidence>